<dbReference type="AlphaFoldDB" id="A0ABD2I818"/>
<proteinExistence type="predicted"/>
<dbReference type="Proteomes" id="UP001620626">
    <property type="component" value="Unassembled WGS sequence"/>
</dbReference>
<dbReference type="EMBL" id="JBICBT010001281">
    <property type="protein sequence ID" value="KAL3075271.1"/>
    <property type="molecule type" value="Genomic_DNA"/>
</dbReference>
<gene>
    <name evidence="1" type="ORF">niasHT_033845</name>
</gene>
<sequence length="73" mass="8355">MIILCWSVVQLRETRTNGKRKRLDGKFMISGTESTFELMVRTTSGTGFSPQCPAQAISRNEWMDDLLRSDRSI</sequence>
<accession>A0ABD2I818</accession>
<name>A0ABD2I818_9BILA</name>
<keyword evidence="2" id="KW-1185">Reference proteome</keyword>
<evidence type="ECO:0000313" key="1">
    <source>
        <dbReference type="EMBL" id="KAL3075271.1"/>
    </source>
</evidence>
<organism evidence="1 2">
    <name type="scientific">Heterodera trifolii</name>
    <dbReference type="NCBI Taxonomy" id="157864"/>
    <lineage>
        <taxon>Eukaryota</taxon>
        <taxon>Metazoa</taxon>
        <taxon>Ecdysozoa</taxon>
        <taxon>Nematoda</taxon>
        <taxon>Chromadorea</taxon>
        <taxon>Rhabditida</taxon>
        <taxon>Tylenchina</taxon>
        <taxon>Tylenchomorpha</taxon>
        <taxon>Tylenchoidea</taxon>
        <taxon>Heteroderidae</taxon>
        <taxon>Heteroderinae</taxon>
        <taxon>Heterodera</taxon>
    </lineage>
</organism>
<protein>
    <submittedName>
        <fullName evidence="1">Uncharacterized protein</fullName>
    </submittedName>
</protein>
<reference evidence="1 2" key="1">
    <citation type="submission" date="2024-10" db="EMBL/GenBank/DDBJ databases">
        <authorList>
            <person name="Kim D."/>
        </authorList>
    </citation>
    <scope>NUCLEOTIDE SEQUENCE [LARGE SCALE GENOMIC DNA]</scope>
    <source>
        <strain evidence="1">BH-2024</strain>
    </source>
</reference>
<comment type="caution">
    <text evidence="1">The sequence shown here is derived from an EMBL/GenBank/DDBJ whole genome shotgun (WGS) entry which is preliminary data.</text>
</comment>
<evidence type="ECO:0000313" key="2">
    <source>
        <dbReference type="Proteomes" id="UP001620626"/>
    </source>
</evidence>